<dbReference type="Gene3D" id="3.40.50.850">
    <property type="entry name" value="Isochorismatase-like"/>
    <property type="match status" value="1"/>
</dbReference>
<protein>
    <submittedName>
        <fullName evidence="3">Cysteine hydrolase family protein</fullName>
    </submittedName>
</protein>
<evidence type="ECO:0000313" key="4">
    <source>
        <dbReference type="Proteomes" id="UP001596174"/>
    </source>
</evidence>
<comment type="caution">
    <text evidence="3">The sequence shown here is derived from an EMBL/GenBank/DDBJ whole genome shotgun (WGS) entry which is preliminary data.</text>
</comment>
<dbReference type="InterPro" id="IPR036380">
    <property type="entry name" value="Isochorismatase-like_sf"/>
</dbReference>
<accession>A0ABW1FVK7</accession>
<dbReference type="CDD" id="cd00431">
    <property type="entry name" value="cysteine_hydrolases"/>
    <property type="match status" value="1"/>
</dbReference>
<dbReference type="InterPro" id="IPR000868">
    <property type="entry name" value="Isochorismatase-like_dom"/>
</dbReference>
<keyword evidence="4" id="KW-1185">Reference proteome</keyword>
<dbReference type="GO" id="GO:0016787">
    <property type="term" value="F:hydrolase activity"/>
    <property type="evidence" value="ECO:0007669"/>
    <property type="project" value="UniProtKB-KW"/>
</dbReference>
<feature type="domain" description="Isochorismatase-like" evidence="2">
    <location>
        <begin position="4"/>
        <end position="172"/>
    </location>
</feature>
<keyword evidence="1 3" id="KW-0378">Hydrolase</keyword>
<evidence type="ECO:0000259" key="2">
    <source>
        <dbReference type="Pfam" id="PF00857"/>
    </source>
</evidence>
<dbReference type="RefSeq" id="WP_380578557.1">
    <property type="nucleotide sequence ID" value="NZ_JBHSQJ010000004.1"/>
</dbReference>
<dbReference type="InterPro" id="IPR050272">
    <property type="entry name" value="Isochorismatase-like_hydrls"/>
</dbReference>
<organism evidence="3 4">
    <name type="scientific">Streptacidiphilus monticola</name>
    <dbReference type="NCBI Taxonomy" id="2161674"/>
    <lineage>
        <taxon>Bacteria</taxon>
        <taxon>Bacillati</taxon>
        <taxon>Actinomycetota</taxon>
        <taxon>Actinomycetes</taxon>
        <taxon>Kitasatosporales</taxon>
        <taxon>Streptomycetaceae</taxon>
        <taxon>Streptacidiphilus</taxon>
    </lineage>
</organism>
<proteinExistence type="predicted"/>
<dbReference type="Proteomes" id="UP001596174">
    <property type="component" value="Unassembled WGS sequence"/>
</dbReference>
<evidence type="ECO:0000256" key="1">
    <source>
        <dbReference type="ARBA" id="ARBA00022801"/>
    </source>
</evidence>
<reference evidence="4" key="1">
    <citation type="journal article" date="2019" name="Int. J. Syst. Evol. Microbiol.">
        <title>The Global Catalogue of Microorganisms (GCM) 10K type strain sequencing project: providing services to taxonomists for standard genome sequencing and annotation.</title>
        <authorList>
            <consortium name="The Broad Institute Genomics Platform"/>
            <consortium name="The Broad Institute Genome Sequencing Center for Infectious Disease"/>
            <person name="Wu L."/>
            <person name="Ma J."/>
        </authorList>
    </citation>
    <scope>NUCLEOTIDE SEQUENCE [LARGE SCALE GENOMIC DNA]</scope>
    <source>
        <strain evidence="4">JCM 4816</strain>
    </source>
</reference>
<dbReference type="PANTHER" id="PTHR43540:SF6">
    <property type="entry name" value="ISOCHORISMATASE-LIKE DOMAIN-CONTAINING PROTEIN"/>
    <property type="match status" value="1"/>
</dbReference>
<dbReference type="Pfam" id="PF00857">
    <property type="entry name" value="Isochorismatase"/>
    <property type="match status" value="1"/>
</dbReference>
<gene>
    <name evidence="3" type="ORF">ACFP3V_00905</name>
</gene>
<sequence>MTSTALIVVDMLNSYDHPDSEPLQASAAEAVPYAGELIEHAHRTGQPVVYVNDNIGEWRSDQAAIVTAARAGRRPDLVEPVLPDERALFVVKARHSIFYQTPLEYLLRQQGIGHLVLCGQVTEQCILYSALDAHVRHLDVTVARDAVAHIDPQLAAAALEMMARNMGVTVCPARDLL</sequence>
<dbReference type="PANTHER" id="PTHR43540">
    <property type="entry name" value="PEROXYUREIDOACRYLATE/UREIDOACRYLATE AMIDOHYDROLASE-RELATED"/>
    <property type="match status" value="1"/>
</dbReference>
<evidence type="ECO:0000313" key="3">
    <source>
        <dbReference type="EMBL" id="MFC5905785.1"/>
    </source>
</evidence>
<dbReference type="SUPFAM" id="SSF52499">
    <property type="entry name" value="Isochorismatase-like hydrolases"/>
    <property type="match status" value="1"/>
</dbReference>
<name>A0ABW1FVK7_9ACTN</name>
<dbReference type="EMBL" id="JBHSQJ010000004">
    <property type="protein sequence ID" value="MFC5905785.1"/>
    <property type="molecule type" value="Genomic_DNA"/>
</dbReference>